<evidence type="ECO:0000313" key="1">
    <source>
        <dbReference type="EMBL" id="KAK4427819.1"/>
    </source>
</evidence>
<organism evidence="1 2">
    <name type="scientific">Sesamum alatum</name>
    <dbReference type="NCBI Taxonomy" id="300844"/>
    <lineage>
        <taxon>Eukaryota</taxon>
        <taxon>Viridiplantae</taxon>
        <taxon>Streptophyta</taxon>
        <taxon>Embryophyta</taxon>
        <taxon>Tracheophyta</taxon>
        <taxon>Spermatophyta</taxon>
        <taxon>Magnoliopsida</taxon>
        <taxon>eudicotyledons</taxon>
        <taxon>Gunneridae</taxon>
        <taxon>Pentapetalae</taxon>
        <taxon>asterids</taxon>
        <taxon>lamiids</taxon>
        <taxon>Lamiales</taxon>
        <taxon>Pedaliaceae</taxon>
        <taxon>Sesamum</taxon>
    </lineage>
</organism>
<comment type="caution">
    <text evidence="1">The sequence shown here is derived from an EMBL/GenBank/DDBJ whole genome shotgun (WGS) entry which is preliminary data.</text>
</comment>
<proteinExistence type="predicted"/>
<protein>
    <recommendedName>
        <fullName evidence="3">RNase H type-1 domain-containing protein</fullName>
    </recommendedName>
</protein>
<dbReference type="Proteomes" id="UP001293254">
    <property type="component" value="Unassembled WGS sequence"/>
</dbReference>
<accession>A0AAE2CMY6</accession>
<sequence length="219" mass="24964">MEPEAIVAVLINESGLGWKVELIQEVFFQEEADIILAFPLGRTVQDRLIWHRSRKGEFSVRSAYNLQRDLETLEQESTSVAPSDDNWNKDLMENVKEEPISIIHKATSYLSSFKSSNWKPSLDSRRIQATRWRPPDPTMIKINFDGAIFKNLQGAGAGSITRDTNGHCQGWTTRFFRGVRGIFLSLPHYQRYPIFTAFIRICSGCVYQKGRQCACSLAS</sequence>
<keyword evidence="2" id="KW-1185">Reference proteome</keyword>
<evidence type="ECO:0008006" key="3">
    <source>
        <dbReference type="Google" id="ProtNLM"/>
    </source>
</evidence>
<evidence type="ECO:0000313" key="2">
    <source>
        <dbReference type="Proteomes" id="UP001293254"/>
    </source>
</evidence>
<reference evidence="1" key="2">
    <citation type="journal article" date="2024" name="Plant">
        <title>Genomic evolution and insights into agronomic trait innovations of Sesamum species.</title>
        <authorList>
            <person name="Miao H."/>
            <person name="Wang L."/>
            <person name="Qu L."/>
            <person name="Liu H."/>
            <person name="Sun Y."/>
            <person name="Le M."/>
            <person name="Wang Q."/>
            <person name="Wei S."/>
            <person name="Zheng Y."/>
            <person name="Lin W."/>
            <person name="Duan Y."/>
            <person name="Cao H."/>
            <person name="Xiong S."/>
            <person name="Wang X."/>
            <person name="Wei L."/>
            <person name="Li C."/>
            <person name="Ma Q."/>
            <person name="Ju M."/>
            <person name="Zhao R."/>
            <person name="Li G."/>
            <person name="Mu C."/>
            <person name="Tian Q."/>
            <person name="Mei H."/>
            <person name="Zhang T."/>
            <person name="Gao T."/>
            <person name="Zhang H."/>
        </authorList>
    </citation>
    <scope>NUCLEOTIDE SEQUENCE</scope>
    <source>
        <strain evidence="1">3651</strain>
    </source>
</reference>
<dbReference type="AlphaFoldDB" id="A0AAE2CMY6"/>
<dbReference type="EMBL" id="JACGWO010000005">
    <property type="protein sequence ID" value="KAK4427819.1"/>
    <property type="molecule type" value="Genomic_DNA"/>
</dbReference>
<reference evidence="1" key="1">
    <citation type="submission" date="2020-06" db="EMBL/GenBank/DDBJ databases">
        <authorList>
            <person name="Li T."/>
            <person name="Hu X."/>
            <person name="Zhang T."/>
            <person name="Song X."/>
            <person name="Zhang H."/>
            <person name="Dai N."/>
            <person name="Sheng W."/>
            <person name="Hou X."/>
            <person name="Wei L."/>
        </authorList>
    </citation>
    <scope>NUCLEOTIDE SEQUENCE</scope>
    <source>
        <strain evidence="1">3651</strain>
        <tissue evidence="1">Leaf</tissue>
    </source>
</reference>
<gene>
    <name evidence="1" type="ORF">Salat_1550900</name>
</gene>
<name>A0AAE2CMY6_9LAMI</name>